<dbReference type="Pfam" id="PF13185">
    <property type="entry name" value="GAF_2"/>
    <property type="match status" value="1"/>
</dbReference>
<keyword evidence="4" id="KW-1185">Reference proteome</keyword>
<dbReference type="OrthoDB" id="1123380at2"/>
<keyword evidence="1" id="KW-0472">Membrane</keyword>
<sequence>MRKIFQNSTWFGLALYVIGIFVSGFLLHEKFKTVGVSDENSDFLIGFVLAELLLGLILMLAFYVQWQHKKAQGDIIYVDRYVNEEKNVSEVQTRTLDWNNQREVLSKILKNPNKTQCSNDILKHICNELEAVSGAFYIAHTDTDVRRIELVATYAFALPDSQILLYEFGEGIAGQVAKVGQKTYIRNIPKGYLNVLSGLGESQPSVLLAVPIQQDNKEKKDNLVKGVIELASFKDFTTSEKEYIDKVADLVANHL</sequence>
<name>I4AN84_BERLS</name>
<organism evidence="3 4">
    <name type="scientific">Bernardetia litoralis (strain ATCC 23117 / DSM 6794 / NBRC 15988 / NCIMB 1366 / Fx l1 / Sio-4)</name>
    <name type="common">Flexibacter litoralis</name>
    <dbReference type="NCBI Taxonomy" id="880071"/>
    <lineage>
        <taxon>Bacteria</taxon>
        <taxon>Pseudomonadati</taxon>
        <taxon>Bacteroidota</taxon>
        <taxon>Cytophagia</taxon>
        <taxon>Cytophagales</taxon>
        <taxon>Bernardetiaceae</taxon>
        <taxon>Bernardetia</taxon>
    </lineage>
</organism>
<evidence type="ECO:0000256" key="1">
    <source>
        <dbReference type="SAM" id="Phobius"/>
    </source>
</evidence>
<evidence type="ECO:0000259" key="2">
    <source>
        <dbReference type="Pfam" id="PF13185"/>
    </source>
</evidence>
<dbReference type="eggNOG" id="COG3605">
    <property type="taxonomic scope" value="Bacteria"/>
</dbReference>
<dbReference type="KEGG" id="fli:Fleli_3079"/>
<gene>
    <name evidence="3" type="ordered locus">Fleli_3079</name>
</gene>
<feature type="transmembrane region" description="Helical" evidence="1">
    <location>
        <begin position="43"/>
        <end position="64"/>
    </location>
</feature>
<keyword evidence="1" id="KW-1133">Transmembrane helix</keyword>
<dbReference type="Proteomes" id="UP000006054">
    <property type="component" value="Chromosome"/>
</dbReference>
<dbReference type="InterPro" id="IPR003018">
    <property type="entry name" value="GAF"/>
</dbReference>
<accession>I4AN84</accession>
<reference evidence="4" key="1">
    <citation type="submission" date="2012-06" db="EMBL/GenBank/DDBJ databases">
        <title>The complete genome of Flexibacter litoralis DSM 6794.</title>
        <authorList>
            <person name="Lucas S."/>
            <person name="Copeland A."/>
            <person name="Lapidus A."/>
            <person name="Glavina del Rio T."/>
            <person name="Dalin E."/>
            <person name="Tice H."/>
            <person name="Bruce D."/>
            <person name="Goodwin L."/>
            <person name="Pitluck S."/>
            <person name="Peters L."/>
            <person name="Ovchinnikova G."/>
            <person name="Lu M."/>
            <person name="Kyrpides N."/>
            <person name="Mavromatis K."/>
            <person name="Ivanova N."/>
            <person name="Brettin T."/>
            <person name="Detter J.C."/>
            <person name="Han C."/>
            <person name="Larimer F."/>
            <person name="Land M."/>
            <person name="Hauser L."/>
            <person name="Markowitz V."/>
            <person name="Cheng J.-F."/>
            <person name="Hugenholtz P."/>
            <person name="Woyke T."/>
            <person name="Wu D."/>
            <person name="Spring S."/>
            <person name="Lang E."/>
            <person name="Kopitz M."/>
            <person name="Brambilla E."/>
            <person name="Klenk H.-P."/>
            <person name="Eisen J.A."/>
        </authorList>
    </citation>
    <scope>NUCLEOTIDE SEQUENCE [LARGE SCALE GENOMIC DNA]</scope>
    <source>
        <strain evidence="4">ATCC 23117 / DSM 6794 / NBRC 15988 / NCIMB 1366 / Sio-4</strain>
    </source>
</reference>
<dbReference type="AlphaFoldDB" id="I4AN84"/>
<keyword evidence="1" id="KW-0812">Transmembrane</keyword>
<evidence type="ECO:0000313" key="3">
    <source>
        <dbReference type="EMBL" id="AFM05419.1"/>
    </source>
</evidence>
<dbReference type="RefSeq" id="WP_014798850.1">
    <property type="nucleotide sequence ID" value="NC_018018.1"/>
</dbReference>
<protein>
    <recommendedName>
        <fullName evidence="2">GAF domain-containing protein</fullName>
    </recommendedName>
</protein>
<proteinExistence type="predicted"/>
<dbReference type="EMBL" id="CP003345">
    <property type="protein sequence ID" value="AFM05419.1"/>
    <property type="molecule type" value="Genomic_DNA"/>
</dbReference>
<dbReference type="InterPro" id="IPR029016">
    <property type="entry name" value="GAF-like_dom_sf"/>
</dbReference>
<dbReference type="STRING" id="880071.Fleli_3079"/>
<dbReference type="SUPFAM" id="SSF55781">
    <property type="entry name" value="GAF domain-like"/>
    <property type="match status" value="1"/>
</dbReference>
<dbReference type="Gene3D" id="3.30.450.40">
    <property type="match status" value="1"/>
</dbReference>
<dbReference type="HOGENOM" id="CLU_1088824_0_0_10"/>
<evidence type="ECO:0000313" key="4">
    <source>
        <dbReference type="Proteomes" id="UP000006054"/>
    </source>
</evidence>
<feature type="domain" description="GAF" evidence="2">
    <location>
        <begin position="120"/>
        <end position="253"/>
    </location>
</feature>
<feature type="transmembrane region" description="Helical" evidence="1">
    <location>
        <begin position="9"/>
        <end position="28"/>
    </location>
</feature>